<feature type="region of interest" description="Disordered" evidence="1">
    <location>
        <begin position="307"/>
        <end position="331"/>
    </location>
</feature>
<proteinExistence type="predicted"/>
<evidence type="ECO:0000259" key="2">
    <source>
        <dbReference type="SMART" id="SM00943"/>
    </source>
</evidence>
<evidence type="ECO:0000256" key="1">
    <source>
        <dbReference type="SAM" id="MobiDB-lite"/>
    </source>
</evidence>
<feature type="region of interest" description="Disordered" evidence="1">
    <location>
        <begin position="421"/>
        <end position="450"/>
    </location>
</feature>
<protein>
    <recommendedName>
        <fullName evidence="2">DNA primase/polymerase bifunctional N-terminal domain-containing protein</fullName>
    </recommendedName>
</protein>
<evidence type="ECO:0000313" key="4">
    <source>
        <dbReference type="Proteomes" id="UP000015347"/>
    </source>
</evidence>
<feature type="domain" description="DNA primase/polymerase bifunctional N-terminal" evidence="2">
    <location>
        <begin position="109"/>
        <end position="297"/>
    </location>
</feature>
<dbReference type="InterPro" id="IPR015330">
    <property type="entry name" value="DNA_primase/pol_bifunc_N"/>
</dbReference>
<dbReference type="RefSeq" id="WP_021120340.1">
    <property type="nucleotide sequence ID" value="NZ_KE557276.1"/>
</dbReference>
<dbReference type="eggNOG" id="COG4643">
    <property type="taxonomic scope" value="Bacteria"/>
</dbReference>
<dbReference type="SMART" id="SM00943">
    <property type="entry name" value="Prim-Pol"/>
    <property type="match status" value="1"/>
</dbReference>
<dbReference type="Pfam" id="PF09250">
    <property type="entry name" value="Prim-Pol"/>
    <property type="match status" value="1"/>
</dbReference>
<comment type="caution">
    <text evidence="3">The sequence shown here is derived from an EMBL/GenBank/DDBJ whole genome shotgun (WGS) entry which is preliminary data.</text>
</comment>
<dbReference type="HOGENOM" id="CLU_290673_0_0_5"/>
<feature type="compositionally biased region" description="Basic and acidic residues" evidence="1">
    <location>
        <begin position="437"/>
        <end position="447"/>
    </location>
</feature>
<keyword evidence="4" id="KW-1185">Reference proteome</keyword>
<dbReference type="EMBL" id="APVH01000027">
    <property type="protein sequence ID" value="EPX82118.1"/>
    <property type="molecule type" value="Genomic_DNA"/>
</dbReference>
<dbReference type="AlphaFoldDB" id="S9QR80"/>
<organism evidence="3 4">
    <name type="scientific">Salipiger mucosus DSM 16094</name>
    <dbReference type="NCBI Taxonomy" id="1123237"/>
    <lineage>
        <taxon>Bacteria</taxon>
        <taxon>Pseudomonadati</taxon>
        <taxon>Pseudomonadota</taxon>
        <taxon>Alphaproteobacteria</taxon>
        <taxon>Rhodobacterales</taxon>
        <taxon>Roseobacteraceae</taxon>
        <taxon>Salipiger</taxon>
    </lineage>
</organism>
<name>S9QR80_9RHOB</name>
<dbReference type="eggNOG" id="COG3598">
    <property type="taxonomic scope" value="Bacteria"/>
</dbReference>
<dbReference type="STRING" id="1123237.Salmuc_02487"/>
<sequence>MVTNQKAEVSVDEDNPFAAAGENIVDLENGRPKDIPDDRLPVGRHFFNRPHRQSPYHTERAARARSRAAAVLPPEHIGAAQEALGSLIGRSNENYADATDHNIMSLAYACWYAEMGWAVADAYSFSDQGNACGKGKDGKVPLGAQWQLRATSDHAAVIAAWCGDGKYPPIESGGDKGKELPYYKPTYPRNISFVIPKGYWVLDADSREELARLEAEFGPLPDTVRSASGSGKGEHILFRTDLDIRNTASIVAKKIDVRGFGGQIIVEPSLHKSGGFYRWADGCAPWECEVARAPEAWEQAAFNATKSRTVRKSRTTSDKSSTKTGRRPDEAKARVSDAHGFENILATIGDQEGGAGFDSPVYRAACSWFSVHGHDAEASELHKTLRDAILAAQCDDDRAETRYASEDYLETRIEQAREYIADGEDNPFEPLPGDLGDETKTPEERAEGVTTASKAADIRKFFKALWRDGVDEMTKANVTAVIVKNTNLDKRRVQVFWKELDAASRKPQAGEVQEGMLTTAPAPDQTQYAADAVRTANEKTPFLFEYMEEPTIVRRGRIKSLDRPGKRHALGRVTVFQKLKGEGEMQHVYPPYDVVDDLFSSELSDFCLPLRGAVDTPFFAADGALVTTNGYHAGSQMYLDNDLELAGVSPHPTAEEVQDAKRLIVDNVLADFPLGGLSRQEIMAALDGETVPAVTHAVGLTLLPFMREMIDGPTPGWILSKPAPGTGASLLVKLLTTIGSGVPAPESTLPSNKEEVPKTLAALLQNDPTHIVFDNINHSVDSGDLASAQTARTYQARVLGKTQTIEVDVRSIFMFTANNVTLSKELLRRSIFIPLDAKVEAPEKRTGFLHEDVSKWVDTHRAELVHACLTLIQNWVAQGMQRSSHSLASFEDWAKVTGGVLEAAGFTGFLEGQEDAKALAADAAQENTNHLMDVLADYPDGTQFRPGGTAKFNSEKTVNLVDILNGEERAKIEPGDDKPDPIQIKSWGYSDYDGCYKTGARVRPGFEKLTRKPHRGRSGDGREYDLHFEALPDTKNKGVVFRMRKVPVSDGK</sequence>
<accession>S9QR80</accession>
<dbReference type="OrthoDB" id="9763644at2"/>
<dbReference type="CDD" id="cd04859">
    <property type="entry name" value="Prim_Pol"/>
    <property type="match status" value="1"/>
</dbReference>
<reference evidence="4" key="1">
    <citation type="journal article" date="2014" name="Stand. Genomic Sci.">
        <title>Genome sequence of the exopolysaccharide-producing Salipiger mucosus type strain (DSM 16094(T)), a moderately halophilic member of the Roseobacter clade.</title>
        <authorList>
            <person name="Riedel T."/>
            <person name="Spring S."/>
            <person name="Fiebig A."/>
            <person name="Petersen J."/>
            <person name="Kyrpides N.C."/>
            <person name="Goker M."/>
            <person name="Klenk H.P."/>
        </authorList>
    </citation>
    <scope>NUCLEOTIDE SEQUENCE [LARGE SCALE GENOMIC DNA]</scope>
    <source>
        <strain evidence="4">DSM 16094</strain>
    </source>
</reference>
<evidence type="ECO:0000313" key="3">
    <source>
        <dbReference type="EMBL" id="EPX82118.1"/>
    </source>
</evidence>
<dbReference type="SUPFAM" id="SSF56747">
    <property type="entry name" value="Prim-pol domain"/>
    <property type="match status" value="1"/>
</dbReference>
<dbReference type="Proteomes" id="UP000015347">
    <property type="component" value="Unassembled WGS sequence"/>
</dbReference>
<feature type="compositionally biased region" description="Basic and acidic residues" evidence="1">
    <location>
        <begin position="315"/>
        <end position="331"/>
    </location>
</feature>
<gene>
    <name evidence="3" type="ORF">Salmuc_02487</name>
</gene>